<keyword evidence="3" id="KW-1185">Reference proteome</keyword>
<feature type="region of interest" description="Disordered" evidence="1">
    <location>
        <begin position="99"/>
        <end position="126"/>
    </location>
</feature>
<feature type="region of interest" description="Disordered" evidence="1">
    <location>
        <begin position="37"/>
        <end position="63"/>
    </location>
</feature>
<evidence type="ECO:0000313" key="3">
    <source>
        <dbReference type="Proteomes" id="UP001341840"/>
    </source>
</evidence>
<dbReference type="EMBL" id="JASCZI010241770">
    <property type="protein sequence ID" value="MED6206645.1"/>
    <property type="molecule type" value="Genomic_DNA"/>
</dbReference>
<comment type="caution">
    <text evidence="2">The sequence shown here is derived from an EMBL/GenBank/DDBJ whole genome shotgun (WGS) entry which is preliminary data.</text>
</comment>
<organism evidence="2 3">
    <name type="scientific">Stylosanthes scabra</name>
    <dbReference type="NCBI Taxonomy" id="79078"/>
    <lineage>
        <taxon>Eukaryota</taxon>
        <taxon>Viridiplantae</taxon>
        <taxon>Streptophyta</taxon>
        <taxon>Embryophyta</taxon>
        <taxon>Tracheophyta</taxon>
        <taxon>Spermatophyta</taxon>
        <taxon>Magnoliopsida</taxon>
        <taxon>eudicotyledons</taxon>
        <taxon>Gunneridae</taxon>
        <taxon>Pentapetalae</taxon>
        <taxon>rosids</taxon>
        <taxon>fabids</taxon>
        <taxon>Fabales</taxon>
        <taxon>Fabaceae</taxon>
        <taxon>Papilionoideae</taxon>
        <taxon>50 kb inversion clade</taxon>
        <taxon>dalbergioids sensu lato</taxon>
        <taxon>Dalbergieae</taxon>
        <taxon>Pterocarpus clade</taxon>
        <taxon>Stylosanthes</taxon>
    </lineage>
</organism>
<evidence type="ECO:0000256" key="1">
    <source>
        <dbReference type="SAM" id="MobiDB-lite"/>
    </source>
</evidence>
<accession>A0ABU6YBC4</accession>
<name>A0ABU6YBC4_9FABA</name>
<reference evidence="2 3" key="1">
    <citation type="journal article" date="2023" name="Plants (Basel)">
        <title>Bridging the Gap: Combining Genomics and Transcriptomics Approaches to Understand Stylosanthes scabra, an Orphan Legume from the Brazilian Caatinga.</title>
        <authorList>
            <person name="Ferreira-Neto J.R.C."/>
            <person name="da Silva M.D."/>
            <person name="Binneck E."/>
            <person name="de Melo N.F."/>
            <person name="da Silva R.H."/>
            <person name="de Melo A.L.T.M."/>
            <person name="Pandolfi V."/>
            <person name="Bustamante F.O."/>
            <person name="Brasileiro-Vidal A.C."/>
            <person name="Benko-Iseppon A.M."/>
        </authorList>
    </citation>
    <scope>NUCLEOTIDE SEQUENCE [LARGE SCALE GENOMIC DNA]</scope>
    <source>
        <tissue evidence="2">Leaves</tissue>
    </source>
</reference>
<feature type="compositionally biased region" description="Polar residues" evidence="1">
    <location>
        <begin position="101"/>
        <end position="114"/>
    </location>
</feature>
<evidence type="ECO:0000313" key="2">
    <source>
        <dbReference type="EMBL" id="MED6206645.1"/>
    </source>
</evidence>
<proteinExistence type="predicted"/>
<protein>
    <submittedName>
        <fullName evidence="2">Uncharacterized protein</fullName>
    </submittedName>
</protein>
<gene>
    <name evidence="2" type="ORF">PIB30_028769</name>
</gene>
<dbReference type="Proteomes" id="UP001341840">
    <property type="component" value="Unassembled WGS sequence"/>
</dbReference>
<sequence length="229" mass="25284">MRRSPRICVEGHSAHIQGHVATTLNMTLTYLPTHRRTTSTHMRGEHTASIKRSSQSCSNMVPSPGDPRICVEGHSAHIQGHVATPINMTMTYLPTHRRTTSTHMRGQHTASMKRSSQSSSNMVPSPGDPRIWVAAHAYAWMVTQLTSRETPRICVGLAVLWAIAASSTHKHGLPRLCVDHLNLGRAELFFHAYALLRRLCVALKTLGRSLPSTHKRAVLRICVALGRAS</sequence>
<feature type="compositionally biased region" description="Polar residues" evidence="1">
    <location>
        <begin position="50"/>
        <end position="61"/>
    </location>
</feature>